<dbReference type="PANTHER" id="PTHR13555:SF68">
    <property type="entry name" value="ZINC FINGER PROTEIN 474"/>
    <property type="match status" value="1"/>
</dbReference>
<evidence type="ECO:0000256" key="3">
    <source>
        <dbReference type="ARBA" id="ARBA00022771"/>
    </source>
</evidence>
<evidence type="ECO:0000256" key="4">
    <source>
        <dbReference type="ARBA" id="ARBA00022833"/>
    </source>
</evidence>
<dbReference type="InterPro" id="IPR026319">
    <property type="entry name" value="ZC2HC1A/B-like"/>
</dbReference>
<organism evidence="8 9">
    <name type="scientific">Ignelater luminosus</name>
    <name type="common">Cucubano</name>
    <name type="synonym">Pyrophorus luminosus</name>
    <dbReference type="NCBI Taxonomy" id="2038154"/>
    <lineage>
        <taxon>Eukaryota</taxon>
        <taxon>Metazoa</taxon>
        <taxon>Ecdysozoa</taxon>
        <taxon>Arthropoda</taxon>
        <taxon>Hexapoda</taxon>
        <taxon>Insecta</taxon>
        <taxon>Pterygota</taxon>
        <taxon>Neoptera</taxon>
        <taxon>Endopterygota</taxon>
        <taxon>Coleoptera</taxon>
        <taxon>Polyphaga</taxon>
        <taxon>Elateriformia</taxon>
        <taxon>Elateroidea</taxon>
        <taxon>Elateridae</taxon>
        <taxon>Agrypninae</taxon>
        <taxon>Pyrophorini</taxon>
        <taxon>Ignelater</taxon>
    </lineage>
</organism>
<name>A0A8K0CES4_IGNLU</name>
<evidence type="ECO:0000256" key="2">
    <source>
        <dbReference type="ARBA" id="ARBA00022737"/>
    </source>
</evidence>
<dbReference type="InterPro" id="IPR049899">
    <property type="entry name" value="Znf_C2HC_C3H"/>
</dbReference>
<sequence length="637" mass="72077">MKWNSYNKVPKTEKTPKPFLVLPLIEINEYNSEKMTKKKPNLKLFTKTWPPRRNENKNKNEERPLTATLEKPQILDIRFIGKIDMSLIRKEFLSIANLCRNPLTITKVCKKAAVNNRRRNVINRPLSLPSCDGKLTVARRVKRPETSEDSWEDEESSSSQAQSAKSSSNISKISVKKITPPTLLTGKRQVMKRLDKKITSDPNNNQKLTKIVHKRGESNNTPAEGKKPTLQQSTKLPQPCKTCGRPDQPERFHSHPATPPKPLKKMDEAVKIPTKSTVQKPVAIKFQSKKNDNKPIALKKPPLPVQNLVHTPPPGGDGHGQVQGDRPKTGKGPRTLTCYLCGREFGTASLPLHEPKCLEKWERENASLPSNLRRKLPKKPDTPMTAEQWNEYAWNACQDSLVPCENCGRTFLPDRLVVHQRSCKPMNGLAKSPSDNNNILSPSPVTSPSSPSGPPSSILCSVCGRMFGKKSIKIHEPQCLKKWQQQNESLPPGKRQPYPPKQGATPTRTPEPEVIQQQVKLEKTSSPKRPSMFPCYLCGRLFSPNSIYIHEPQCLKKWKTENAKLPVQKRRQEPAKPDFVFTPSGNVDFVGTFHRIWDNHLSELIECRKCGRTFFPDRIEKHEAVCTGNKINISKKK</sequence>
<dbReference type="PANTHER" id="PTHR13555">
    <property type="entry name" value="C2H2 ZINC FINGER CGI-62-RELATED"/>
    <property type="match status" value="1"/>
</dbReference>
<accession>A0A8K0CES4</accession>
<dbReference type="OrthoDB" id="265955at2759"/>
<comment type="caution">
    <text evidence="8">The sequence shown here is derived from an EMBL/GenBank/DDBJ whole genome shotgun (WGS) entry which is preliminary data.</text>
</comment>
<feature type="domain" description="C2HC/C3H-type" evidence="7">
    <location>
        <begin position="456"/>
        <end position="485"/>
    </location>
</feature>
<keyword evidence="4" id="KW-0862">Zinc</keyword>
<dbReference type="Proteomes" id="UP000801492">
    <property type="component" value="Unassembled WGS sequence"/>
</dbReference>
<dbReference type="AlphaFoldDB" id="A0A8K0CES4"/>
<gene>
    <name evidence="8" type="ORF">ILUMI_21933</name>
</gene>
<feature type="region of interest" description="Disordered" evidence="6">
    <location>
        <begin position="427"/>
        <end position="454"/>
    </location>
</feature>
<feature type="domain" description="C2HC/C3H-type" evidence="7">
    <location>
        <begin position="400"/>
        <end position="429"/>
    </location>
</feature>
<feature type="region of interest" description="Disordered" evidence="6">
    <location>
        <begin position="195"/>
        <end position="264"/>
    </location>
</feature>
<feature type="region of interest" description="Disordered" evidence="6">
    <location>
        <begin position="311"/>
        <end position="330"/>
    </location>
</feature>
<evidence type="ECO:0000256" key="1">
    <source>
        <dbReference type="ARBA" id="ARBA00022723"/>
    </source>
</evidence>
<dbReference type="GO" id="GO:0008270">
    <property type="term" value="F:zinc ion binding"/>
    <property type="evidence" value="ECO:0007669"/>
    <property type="project" value="UniProtKB-KW"/>
</dbReference>
<dbReference type="Pfam" id="PF13913">
    <property type="entry name" value="zf-C2HC_2"/>
    <property type="match status" value="5"/>
</dbReference>
<feature type="domain" description="C2HC/C3H-type" evidence="7">
    <location>
        <begin position="603"/>
        <end position="632"/>
    </location>
</feature>
<reference evidence="8" key="1">
    <citation type="submission" date="2019-08" db="EMBL/GenBank/DDBJ databases">
        <title>The genome of the North American firefly Photinus pyralis.</title>
        <authorList>
            <consortium name="Photinus pyralis genome working group"/>
            <person name="Fallon T.R."/>
            <person name="Sander Lower S.E."/>
            <person name="Weng J.-K."/>
        </authorList>
    </citation>
    <scope>NUCLEOTIDE SEQUENCE</scope>
    <source>
        <strain evidence="8">TRF0915ILg1</strain>
        <tissue evidence="8">Whole body</tissue>
    </source>
</reference>
<evidence type="ECO:0000259" key="7">
    <source>
        <dbReference type="PROSITE" id="PS52027"/>
    </source>
</evidence>
<evidence type="ECO:0000256" key="6">
    <source>
        <dbReference type="SAM" id="MobiDB-lite"/>
    </source>
</evidence>
<keyword evidence="2" id="KW-0677">Repeat</keyword>
<feature type="region of interest" description="Disordered" evidence="6">
    <location>
        <begin position="485"/>
        <end position="514"/>
    </location>
</feature>
<keyword evidence="3 5" id="KW-0863">Zinc-finger</keyword>
<keyword evidence="9" id="KW-1185">Reference proteome</keyword>
<dbReference type="Gene3D" id="3.30.160.60">
    <property type="entry name" value="Classic Zinc Finger"/>
    <property type="match status" value="5"/>
</dbReference>
<protein>
    <recommendedName>
        <fullName evidence="7">C2HC/C3H-type domain-containing protein</fullName>
    </recommendedName>
</protein>
<dbReference type="PROSITE" id="PS52027">
    <property type="entry name" value="ZF_C2HC_C3H"/>
    <property type="match status" value="5"/>
</dbReference>
<evidence type="ECO:0000313" key="9">
    <source>
        <dbReference type="Proteomes" id="UP000801492"/>
    </source>
</evidence>
<evidence type="ECO:0000256" key="5">
    <source>
        <dbReference type="PROSITE-ProRule" id="PRU01371"/>
    </source>
</evidence>
<keyword evidence="1" id="KW-0479">Metal-binding</keyword>
<feature type="compositionally biased region" description="Low complexity" evidence="6">
    <location>
        <begin position="441"/>
        <end position="450"/>
    </location>
</feature>
<dbReference type="EMBL" id="VTPC01090207">
    <property type="protein sequence ID" value="KAF2884241.1"/>
    <property type="molecule type" value="Genomic_DNA"/>
</dbReference>
<feature type="domain" description="C2HC/C3H-type" evidence="7">
    <location>
        <begin position="334"/>
        <end position="363"/>
    </location>
</feature>
<proteinExistence type="predicted"/>
<feature type="domain" description="C2HC/C3H-type" evidence="7">
    <location>
        <begin position="531"/>
        <end position="560"/>
    </location>
</feature>
<feature type="region of interest" description="Disordered" evidence="6">
    <location>
        <begin position="139"/>
        <end position="173"/>
    </location>
</feature>
<feature type="compositionally biased region" description="Acidic residues" evidence="6">
    <location>
        <begin position="147"/>
        <end position="156"/>
    </location>
</feature>
<feature type="compositionally biased region" description="Low complexity" evidence="6">
    <location>
        <begin position="157"/>
        <end position="173"/>
    </location>
</feature>
<evidence type="ECO:0000313" key="8">
    <source>
        <dbReference type="EMBL" id="KAF2884241.1"/>
    </source>
</evidence>